<evidence type="ECO:0000256" key="8">
    <source>
        <dbReference type="SAM" id="MobiDB-lite"/>
    </source>
</evidence>
<evidence type="ECO:0000256" key="5">
    <source>
        <dbReference type="ARBA" id="ARBA00023015"/>
    </source>
</evidence>
<accession>A0A0G0YHL9</accession>
<dbReference type="InterPro" id="IPR025249">
    <property type="entry name" value="TF_NusA_KH_1st"/>
</dbReference>
<comment type="subcellular location">
    <subcellularLocation>
        <location evidence="7">Cytoplasm</location>
    </subcellularLocation>
</comment>
<proteinExistence type="inferred from homology"/>
<feature type="domain" description="S1 motif" evidence="9">
    <location>
        <begin position="137"/>
        <end position="201"/>
    </location>
</feature>
<dbReference type="Proteomes" id="UP000033869">
    <property type="component" value="Unassembled WGS sequence"/>
</dbReference>
<keyword evidence="3 7" id="KW-0889">Transcription antitermination</keyword>
<dbReference type="FunFam" id="3.30.300.20:FF:000005">
    <property type="entry name" value="Transcription termination/antitermination protein NusA"/>
    <property type="match status" value="1"/>
</dbReference>
<keyword evidence="4 7" id="KW-0694">RNA-binding</keyword>
<dbReference type="GO" id="GO:0003700">
    <property type="term" value="F:DNA-binding transcription factor activity"/>
    <property type="evidence" value="ECO:0007669"/>
    <property type="project" value="InterPro"/>
</dbReference>
<gene>
    <name evidence="7" type="primary">nusA</name>
    <name evidence="10" type="ORF">UU65_C0003G0116</name>
</gene>
<dbReference type="CDD" id="cd02134">
    <property type="entry name" value="KH-II_NusA_rpt1"/>
    <property type="match status" value="1"/>
</dbReference>
<keyword evidence="1 7" id="KW-0806">Transcription termination</keyword>
<evidence type="ECO:0000256" key="4">
    <source>
        <dbReference type="ARBA" id="ARBA00022884"/>
    </source>
</evidence>
<dbReference type="SUPFAM" id="SSF69705">
    <property type="entry name" value="Transcription factor NusA, N-terminal domain"/>
    <property type="match status" value="1"/>
</dbReference>
<keyword evidence="2 7" id="KW-0963">Cytoplasm</keyword>
<dbReference type="PROSITE" id="PS50084">
    <property type="entry name" value="KH_TYPE_1"/>
    <property type="match status" value="1"/>
</dbReference>
<keyword evidence="5 7" id="KW-0805">Transcription regulation</keyword>
<name>A0A0G0YHL9_UNCC2</name>
<feature type="compositionally biased region" description="Basic and acidic residues" evidence="8">
    <location>
        <begin position="380"/>
        <end position="396"/>
    </location>
</feature>
<dbReference type="EMBL" id="LCBL01000003">
    <property type="protein sequence ID" value="KKS09061.1"/>
    <property type="molecule type" value="Genomic_DNA"/>
</dbReference>
<dbReference type="AlphaFoldDB" id="A0A0G0YHL9"/>
<dbReference type="CDD" id="cd04455">
    <property type="entry name" value="S1_NusA"/>
    <property type="match status" value="1"/>
</dbReference>
<dbReference type="InterPro" id="IPR010213">
    <property type="entry name" value="TF_NusA"/>
</dbReference>
<feature type="region of interest" description="Disordered" evidence="8">
    <location>
        <begin position="371"/>
        <end position="396"/>
    </location>
</feature>
<dbReference type="NCBIfam" id="TIGR01953">
    <property type="entry name" value="NusA"/>
    <property type="match status" value="1"/>
</dbReference>
<dbReference type="HAMAP" id="MF_00945_B">
    <property type="entry name" value="NusA_B"/>
    <property type="match status" value="1"/>
</dbReference>
<sequence>MEDKKFMAAINQICAEKNIPKEIVLETVEAALAAAFKKDYGQKDQEVRVTLDEETGHPNIYVLKEVSDEVENEYFQISLDHARKLKKDAKVGDTIEIQEFVSDFGRIAAQTAKQVIIQRIREAERDIVFSEYKEKEGDLVNGIVQRIEGNNIFVDLGRATGVVFPQEQVQGERYYNGQRLKVFIVKVEQSSKGPQILLSRSHPGMIKKLFELEVPEIVAGTVEIKSIAREAGQRSKIAVSSSVDGVDPVGSLVGQRGIRVQSVMAEIGDEKIDVILWNEDPKVYVSNALSPAKVNEVIVEEAEKRAKVRVPEDQLSLAIGKQGQNVRLAAKLTGWNIDILGADEYGIEATADAAEQLKAKRDIEEEIIKALETQDETEIPEGKPRGIDVKEEATES</sequence>
<dbReference type="InterPro" id="IPR012340">
    <property type="entry name" value="NA-bd_OB-fold"/>
</dbReference>
<dbReference type="SUPFAM" id="SSF50249">
    <property type="entry name" value="Nucleic acid-binding proteins"/>
    <property type="match status" value="1"/>
</dbReference>
<dbReference type="SMART" id="SM00316">
    <property type="entry name" value="S1"/>
    <property type="match status" value="1"/>
</dbReference>
<dbReference type="PANTHER" id="PTHR22648:SF0">
    <property type="entry name" value="TRANSCRIPTION TERMINATION_ANTITERMINATION PROTEIN NUSA"/>
    <property type="match status" value="1"/>
</dbReference>
<dbReference type="Gene3D" id="3.30.1480.10">
    <property type="entry name" value="NusA, N-terminal domain"/>
    <property type="match status" value="1"/>
</dbReference>
<evidence type="ECO:0000313" key="11">
    <source>
        <dbReference type="Proteomes" id="UP000033869"/>
    </source>
</evidence>
<organism evidence="10 11">
    <name type="scientific">candidate division CPR2 bacterium GW2011_GWC1_41_48</name>
    <dbReference type="NCBI Taxonomy" id="1618344"/>
    <lineage>
        <taxon>Bacteria</taxon>
        <taxon>Bacteria division CPR2</taxon>
    </lineage>
</organism>
<dbReference type="PATRIC" id="fig|1618344.3.peg.769"/>
<evidence type="ECO:0000256" key="3">
    <source>
        <dbReference type="ARBA" id="ARBA00022814"/>
    </source>
</evidence>
<dbReference type="InterPro" id="IPR004087">
    <property type="entry name" value="KH_dom"/>
</dbReference>
<dbReference type="SMART" id="SM00322">
    <property type="entry name" value="KH"/>
    <property type="match status" value="2"/>
</dbReference>
<dbReference type="GO" id="GO:0005829">
    <property type="term" value="C:cytosol"/>
    <property type="evidence" value="ECO:0007669"/>
    <property type="project" value="TreeGrafter"/>
</dbReference>
<protein>
    <recommendedName>
        <fullName evidence="7">Transcription termination/antitermination protein NusA</fullName>
    </recommendedName>
</protein>
<dbReference type="GO" id="GO:0031564">
    <property type="term" value="P:transcription antitermination"/>
    <property type="evidence" value="ECO:0007669"/>
    <property type="project" value="UniProtKB-UniRule"/>
</dbReference>
<comment type="subunit">
    <text evidence="7">Monomer. Binds directly to the core enzyme of the DNA-dependent RNA polymerase and to nascent RNA.</text>
</comment>
<dbReference type="SUPFAM" id="SSF54814">
    <property type="entry name" value="Prokaryotic type KH domain (KH-domain type II)"/>
    <property type="match status" value="2"/>
</dbReference>
<dbReference type="Pfam" id="PF26594">
    <property type="entry name" value="KH_NusA_2nd"/>
    <property type="match status" value="1"/>
</dbReference>
<evidence type="ECO:0000259" key="9">
    <source>
        <dbReference type="PROSITE" id="PS50126"/>
    </source>
</evidence>
<reference evidence="10 11" key="1">
    <citation type="journal article" date="2015" name="Nature">
        <title>rRNA introns, odd ribosomes, and small enigmatic genomes across a large radiation of phyla.</title>
        <authorList>
            <person name="Brown C.T."/>
            <person name="Hug L.A."/>
            <person name="Thomas B.C."/>
            <person name="Sharon I."/>
            <person name="Castelle C.J."/>
            <person name="Singh A."/>
            <person name="Wilkins M.J."/>
            <person name="Williams K.H."/>
            <person name="Banfield J.F."/>
        </authorList>
    </citation>
    <scope>NUCLEOTIDE SEQUENCE [LARGE SCALE GENOMIC DNA]</scope>
</reference>
<evidence type="ECO:0000313" key="10">
    <source>
        <dbReference type="EMBL" id="KKS09061.1"/>
    </source>
</evidence>
<dbReference type="Pfam" id="PF08529">
    <property type="entry name" value="NusA_N"/>
    <property type="match status" value="1"/>
</dbReference>
<dbReference type="GO" id="GO:0003723">
    <property type="term" value="F:RNA binding"/>
    <property type="evidence" value="ECO:0007669"/>
    <property type="project" value="UniProtKB-UniRule"/>
</dbReference>
<evidence type="ECO:0000256" key="2">
    <source>
        <dbReference type="ARBA" id="ARBA00022490"/>
    </source>
</evidence>
<evidence type="ECO:0000256" key="6">
    <source>
        <dbReference type="ARBA" id="ARBA00023163"/>
    </source>
</evidence>
<evidence type="ECO:0000256" key="1">
    <source>
        <dbReference type="ARBA" id="ARBA00022472"/>
    </source>
</evidence>
<keyword evidence="6 7" id="KW-0804">Transcription</keyword>
<dbReference type="Pfam" id="PF13184">
    <property type="entry name" value="KH_NusA_1st"/>
    <property type="match status" value="1"/>
</dbReference>
<dbReference type="InterPro" id="IPR058582">
    <property type="entry name" value="KH_NusA_2nd"/>
</dbReference>
<comment type="similarity">
    <text evidence="7">Belongs to the NusA family.</text>
</comment>
<dbReference type="GO" id="GO:0006353">
    <property type="term" value="P:DNA-templated transcription termination"/>
    <property type="evidence" value="ECO:0007669"/>
    <property type="project" value="UniProtKB-UniRule"/>
</dbReference>
<dbReference type="InterPro" id="IPR036555">
    <property type="entry name" value="NusA_N_sf"/>
</dbReference>
<dbReference type="InterPro" id="IPR009019">
    <property type="entry name" value="KH_sf_prok-type"/>
</dbReference>
<dbReference type="Pfam" id="PF00575">
    <property type="entry name" value="S1"/>
    <property type="match status" value="1"/>
</dbReference>
<dbReference type="PANTHER" id="PTHR22648">
    <property type="entry name" value="TRANSCRIPTION TERMINATION FACTOR NUSA"/>
    <property type="match status" value="1"/>
</dbReference>
<dbReference type="Gene3D" id="2.40.50.140">
    <property type="entry name" value="Nucleic acid-binding proteins"/>
    <property type="match status" value="1"/>
</dbReference>
<comment type="function">
    <text evidence="7">Participates in both transcription termination and antitermination.</text>
</comment>
<dbReference type="InterPro" id="IPR013735">
    <property type="entry name" value="TF_NusA_N"/>
</dbReference>
<dbReference type="FunFam" id="3.30.300.20:FF:000002">
    <property type="entry name" value="Transcription termination/antitermination protein NusA"/>
    <property type="match status" value="1"/>
</dbReference>
<dbReference type="CDD" id="cd22529">
    <property type="entry name" value="KH-II_NusA_rpt2"/>
    <property type="match status" value="1"/>
</dbReference>
<evidence type="ECO:0000256" key="7">
    <source>
        <dbReference type="HAMAP-Rule" id="MF_00945"/>
    </source>
</evidence>
<dbReference type="InterPro" id="IPR015946">
    <property type="entry name" value="KH_dom-like_a/b"/>
</dbReference>
<dbReference type="InterPro" id="IPR003029">
    <property type="entry name" value="S1_domain"/>
</dbReference>
<dbReference type="PROSITE" id="PS50126">
    <property type="entry name" value="S1"/>
    <property type="match status" value="1"/>
</dbReference>
<dbReference type="Gene3D" id="3.30.300.20">
    <property type="match status" value="2"/>
</dbReference>
<comment type="caution">
    <text evidence="10">The sequence shown here is derived from an EMBL/GenBank/DDBJ whole genome shotgun (WGS) entry which is preliminary data.</text>
</comment>
<dbReference type="InterPro" id="IPR030842">
    <property type="entry name" value="TF_NusA_bacterial"/>
</dbReference>